<dbReference type="AlphaFoldDB" id="A0A023X276"/>
<dbReference type="EMBL" id="JAWXXX010000001">
    <property type="protein sequence ID" value="MDX5893865.1"/>
    <property type="molecule type" value="Genomic_DNA"/>
</dbReference>
<organism evidence="2 4">
    <name type="scientific">Rubrobacter radiotolerans</name>
    <name type="common">Arthrobacter radiotolerans</name>
    <dbReference type="NCBI Taxonomy" id="42256"/>
    <lineage>
        <taxon>Bacteria</taxon>
        <taxon>Bacillati</taxon>
        <taxon>Actinomycetota</taxon>
        <taxon>Rubrobacteria</taxon>
        <taxon>Rubrobacterales</taxon>
        <taxon>Rubrobacteraceae</taxon>
        <taxon>Rubrobacter</taxon>
    </lineage>
</organism>
<sequence length="319" mass="35493">MPSFKNVMHFDLVRDFRAFLGVEAGIGRSVNSDLSLIEAARSGASPRDLSGHVLPPQVFAKIEASRRKLLDTIAHVSGGEDITFVRSYGNIGDHLIYAGLRQLLSGVEYREISARKDLGKAKGHTALAAGGGDWCRAFHSFDPKVLPRLEENFKNVILLPTTFDPKVPLVRQVLKNTEALVFARENQSYRRIKDLCDAEIAHDTAFFFDYSPYRRKGAGTLNAYRVDPETARPSGSESLLPKDNNDISVTCESLDEWLWTISRHELIRTDRAHVTIAAALMGKQVEYRASNYFKVPALVEYGLAGVPSVKRVEDWGADS</sequence>
<reference evidence="2 4" key="1">
    <citation type="submission" date="2014-03" db="EMBL/GenBank/DDBJ databases">
        <title>Complete genome sequence of the Radio-Resistant Rubrobacter radiotolerans RSPS-4.</title>
        <authorList>
            <person name="Egas C.C."/>
            <person name="Barroso C.C."/>
            <person name="Froufe H.J.C."/>
            <person name="Pacheco J.J."/>
            <person name="Albuquerque L.L."/>
            <person name="da Costa M.M.S."/>
        </authorList>
    </citation>
    <scope>NUCLEOTIDE SEQUENCE [LARGE SCALE GENOMIC DNA]</scope>
    <source>
        <strain evidence="2 4">RSPS-4</strain>
    </source>
</reference>
<reference evidence="3" key="2">
    <citation type="submission" date="2023-11" db="EMBL/GenBank/DDBJ databases">
        <title>MicrobeMod: A computational toolkit for identifying prokaryotic methylation and restriction-modification with nanopore sequencing.</title>
        <authorList>
            <person name="Crits-Christoph A."/>
            <person name="Kang S.C."/>
            <person name="Lee H."/>
            <person name="Ostrov N."/>
        </authorList>
    </citation>
    <scope>NUCLEOTIDE SEQUENCE</scope>
    <source>
        <strain evidence="3">ATCC 51242</strain>
    </source>
</reference>
<dbReference type="eggNOG" id="COG5039">
    <property type="taxonomic scope" value="Bacteria"/>
</dbReference>
<feature type="domain" description="Polysaccharide pyruvyl transferase" evidence="1">
    <location>
        <begin position="90"/>
        <end position="285"/>
    </location>
</feature>
<dbReference type="HOGENOM" id="CLU_969380_0_0_11"/>
<dbReference type="Pfam" id="PF04230">
    <property type="entry name" value="PS_pyruv_trans"/>
    <property type="match status" value="1"/>
</dbReference>
<evidence type="ECO:0000313" key="2">
    <source>
        <dbReference type="EMBL" id="AHY46458.1"/>
    </source>
</evidence>
<dbReference type="EC" id="2.4.-.-" evidence="3"/>
<dbReference type="OrthoDB" id="5242601at2"/>
<name>A0A023X276_RUBRA</name>
<accession>A0A023X276</accession>
<dbReference type="Proteomes" id="UP000025229">
    <property type="component" value="Chromosome"/>
</dbReference>
<protein>
    <submittedName>
        <fullName evidence="2 3">Polysaccharide pyruvyl transferase</fullName>
        <ecNumber evidence="3">2.4.-.-</ecNumber>
    </submittedName>
</protein>
<dbReference type="InterPro" id="IPR007345">
    <property type="entry name" value="Polysacch_pyruvyl_Trfase"/>
</dbReference>
<evidence type="ECO:0000259" key="1">
    <source>
        <dbReference type="Pfam" id="PF04230"/>
    </source>
</evidence>
<dbReference type="EMBL" id="CP007514">
    <property type="protein sequence ID" value="AHY46458.1"/>
    <property type="molecule type" value="Genomic_DNA"/>
</dbReference>
<keyword evidence="3" id="KW-0328">Glycosyltransferase</keyword>
<dbReference type="GO" id="GO:0016757">
    <property type="term" value="F:glycosyltransferase activity"/>
    <property type="evidence" value="ECO:0007669"/>
    <property type="project" value="UniProtKB-KW"/>
</dbReference>
<proteinExistence type="predicted"/>
<evidence type="ECO:0000313" key="4">
    <source>
        <dbReference type="Proteomes" id="UP000025229"/>
    </source>
</evidence>
<keyword evidence="4" id="KW-1185">Reference proteome</keyword>
<dbReference type="STRING" id="42256.RradSPS_1175"/>
<evidence type="ECO:0000313" key="3">
    <source>
        <dbReference type="EMBL" id="MDX5893865.1"/>
    </source>
</evidence>
<dbReference type="RefSeq" id="WP_143533894.1">
    <property type="nucleotide sequence ID" value="NZ_CP007514.1"/>
</dbReference>
<keyword evidence="2" id="KW-0808">Transferase</keyword>
<dbReference type="Proteomes" id="UP001281130">
    <property type="component" value="Unassembled WGS sequence"/>
</dbReference>
<gene>
    <name evidence="2" type="ORF">RradSPS_1175</name>
    <name evidence="3" type="ORF">SIL72_07450</name>
</gene>
<dbReference type="KEGG" id="rrd:RradSPS_1175"/>